<keyword evidence="2" id="KW-0548">Nucleotidyltransferase</keyword>
<dbReference type="InterPro" id="IPR042463">
    <property type="entry name" value="HNOB_dom_associated_sf"/>
</dbReference>
<dbReference type="Gene3D" id="3.30.450.260">
    <property type="entry name" value="Haem NO binding associated domain"/>
    <property type="match status" value="1"/>
</dbReference>
<dbReference type="InterPro" id="IPR029787">
    <property type="entry name" value="Nucleotide_cyclase"/>
</dbReference>
<keyword evidence="3" id="KW-1185">Reference proteome</keyword>
<dbReference type="Proteomes" id="UP001595973">
    <property type="component" value="Unassembled WGS sequence"/>
</dbReference>
<dbReference type="SUPFAM" id="SSF55073">
    <property type="entry name" value="Nucleotide cyclase"/>
    <property type="match status" value="1"/>
</dbReference>
<dbReference type="NCBIfam" id="TIGR00254">
    <property type="entry name" value="GGDEF"/>
    <property type="match status" value="1"/>
</dbReference>
<dbReference type="EMBL" id="JBHSGI010000024">
    <property type="protein sequence ID" value="MFC4670060.1"/>
    <property type="molecule type" value="Genomic_DNA"/>
</dbReference>
<accession>A0ABV9KIS6</accession>
<evidence type="ECO:0000313" key="3">
    <source>
        <dbReference type="Proteomes" id="UP001595973"/>
    </source>
</evidence>
<name>A0ABV9KIS6_9RHOB</name>
<dbReference type="CDD" id="cd01949">
    <property type="entry name" value="GGDEF"/>
    <property type="match status" value="1"/>
</dbReference>
<dbReference type="Gene3D" id="3.30.70.270">
    <property type="match status" value="1"/>
</dbReference>
<dbReference type="InterPro" id="IPR052163">
    <property type="entry name" value="DGC-Regulatory_Protein"/>
</dbReference>
<evidence type="ECO:0000259" key="1">
    <source>
        <dbReference type="PROSITE" id="PS50887"/>
    </source>
</evidence>
<dbReference type="Pfam" id="PF00990">
    <property type="entry name" value="GGDEF"/>
    <property type="match status" value="1"/>
</dbReference>
<evidence type="ECO:0000313" key="2">
    <source>
        <dbReference type="EMBL" id="MFC4670060.1"/>
    </source>
</evidence>
<dbReference type="SMART" id="SM00267">
    <property type="entry name" value="GGDEF"/>
    <property type="match status" value="1"/>
</dbReference>
<comment type="caution">
    <text evidence="2">The sequence shown here is derived from an EMBL/GenBank/DDBJ whole genome shotgun (WGS) entry which is preliminary data.</text>
</comment>
<dbReference type="EC" id="2.7.7.65" evidence="2"/>
<dbReference type="PANTHER" id="PTHR46663:SF4">
    <property type="entry name" value="DIGUANYLATE CYCLASE DGCT-RELATED"/>
    <property type="match status" value="1"/>
</dbReference>
<gene>
    <name evidence="2" type="ORF">ACFO5X_15970</name>
</gene>
<keyword evidence="2" id="KW-0808">Transferase</keyword>
<dbReference type="RefSeq" id="WP_380718664.1">
    <property type="nucleotide sequence ID" value="NZ_JBHSGI010000024.1"/>
</dbReference>
<dbReference type="GO" id="GO:0052621">
    <property type="term" value="F:diguanylate cyclase activity"/>
    <property type="evidence" value="ECO:0007669"/>
    <property type="project" value="UniProtKB-EC"/>
</dbReference>
<feature type="domain" description="GGDEF" evidence="1">
    <location>
        <begin position="189"/>
        <end position="323"/>
    </location>
</feature>
<dbReference type="InterPro" id="IPR000160">
    <property type="entry name" value="GGDEF_dom"/>
</dbReference>
<protein>
    <submittedName>
        <fullName evidence="2">Diguanylate cyclase domain-containing protein</fullName>
        <ecNumber evidence="2">2.7.7.65</ecNumber>
    </submittedName>
</protein>
<dbReference type="PANTHER" id="PTHR46663">
    <property type="entry name" value="DIGUANYLATE CYCLASE DGCT-RELATED"/>
    <property type="match status" value="1"/>
</dbReference>
<organism evidence="2 3">
    <name type="scientific">Seohaeicola nanhaiensis</name>
    <dbReference type="NCBI Taxonomy" id="1387282"/>
    <lineage>
        <taxon>Bacteria</taxon>
        <taxon>Pseudomonadati</taxon>
        <taxon>Pseudomonadota</taxon>
        <taxon>Alphaproteobacteria</taxon>
        <taxon>Rhodobacterales</taxon>
        <taxon>Roseobacteraceae</taxon>
        <taxon>Seohaeicola</taxon>
    </lineage>
</organism>
<proteinExistence type="predicted"/>
<reference evidence="3" key="1">
    <citation type="journal article" date="2019" name="Int. J. Syst. Evol. Microbiol.">
        <title>The Global Catalogue of Microorganisms (GCM) 10K type strain sequencing project: providing services to taxonomists for standard genome sequencing and annotation.</title>
        <authorList>
            <consortium name="The Broad Institute Genomics Platform"/>
            <consortium name="The Broad Institute Genome Sequencing Center for Infectious Disease"/>
            <person name="Wu L."/>
            <person name="Ma J."/>
        </authorList>
    </citation>
    <scope>NUCLEOTIDE SEQUENCE [LARGE SCALE GENOMIC DNA]</scope>
    <source>
        <strain evidence="3">CGMCC 4.7283</strain>
    </source>
</reference>
<dbReference type="InterPro" id="IPR043128">
    <property type="entry name" value="Rev_trsase/Diguanyl_cyclase"/>
</dbReference>
<dbReference type="PROSITE" id="PS50887">
    <property type="entry name" value="GGDEF"/>
    <property type="match status" value="1"/>
</dbReference>
<sequence length="343" mass="37982">MSEDHGTDVLLDVLCPMHVRIGPAGDIRRVGPTLRKLRPDELVGQRFLDVFALNRPRAITSIYQLMQRSGAKLHLQFRRAPSTGLKGVIVPLPPGEGAIVDLSFGFSVLEAVRDYALTSADFAATDLTIELLYLVEAKTAAMDASHKLNLRLQGAMIAAEEQAYTDMLTGLKNRRAMDFVMQQLIAEGSRFSLMQLDLDFFKEINDSMGHAAGDHVLRHMARIMTEDSRDSDCVARVGGDEFVLIFKRLVDRARLEELADRLIARIRQPIAYQGRVCQVSVSIGMVVTPKAGRPDAVTLLHQADVALYSAKHAGRGTHRFYRPGMTYGPDATLLPPACRSRQD</sequence>